<dbReference type="Proteomes" id="UP000016183">
    <property type="component" value="Unassembled WGS sequence"/>
</dbReference>
<dbReference type="SUPFAM" id="SSF46565">
    <property type="entry name" value="Chaperone J-domain"/>
    <property type="match status" value="1"/>
</dbReference>
<dbReference type="OrthoDB" id="1435214at2"/>
<dbReference type="InterPro" id="IPR001623">
    <property type="entry name" value="DnaJ_domain"/>
</dbReference>
<dbReference type="EMBL" id="AGDZ01000039">
    <property type="protein sequence ID" value="EMB19550.1"/>
    <property type="molecule type" value="Genomic_DNA"/>
</dbReference>
<dbReference type="PATRIC" id="fig|999437.3.peg.2730"/>
<gene>
    <name evidence="2" type="ORF">HMPREF9733_02650</name>
</gene>
<evidence type="ECO:0000313" key="2">
    <source>
        <dbReference type="EMBL" id="EMB19550.1"/>
    </source>
</evidence>
<dbReference type="Gene3D" id="1.10.287.110">
    <property type="entry name" value="DnaJ domain"/>
    <property type="match status" value="1"/>
</dbReference>
<dbReference type="InterPro" id="IPR041311">
    <property type="entry name" value="LPD29"/>
</dbReference>
<evidence type="ECO:0000313" key="3">
    <source>
        <dbReference type="Proteomes" id="UP000016183"/>
    </source>
</evidence>
<comment type="caution">
    <text evidence="2">The sequence shown here is derived from an EMBL/GenBank/DDBJ whole genome shotgun (WGS) entry which is preliminary data.</text>
</comment>
<dbReference type="Pfam" id="PF18847">
    <property type="entry name" value="LPD29"/>
    <property type="match status" value="1"/>
</dbReference>
<evidence type="ECO:0000259" key="1">
    <source>
        <dbReference type="PROSITE" id="PS50076"/>
    </source>
</evidence>
<feature type="domain" description="J" evidence="1">
    <location>
        <begin position="1"/>
        <end position="58"/>
    </location>
</feature>
<accession>M2AR65</accession>
<name>M2AR65_TREDN</name>
<dbReference type="RefSeq" id="WP_010697649.1">
    <property type="nucleotide sequence ID" value="NZ_KB442455.1"/>
</dbReference>
<dbReference type="HOGENOM" id="CLU_094237_0_0_12"/>
<organism evidence="2 3">
    <name type="scientific">Treponema denticola SP33</name>
    <dbReference type="NCBI Taxonomy" id="999437"/>
    <lineage>
        <taxon>Bacteria</taxon>
        <taxon>Pseudomonadati</taxon>
        <taxon>Spirochaetota</taxon>
        <taxon>Spirochaetia</taxon>
        <taxon>Spirochaetales</taxon>
        <taxon>Treponemataceae</taxon>
        <taxon>Treponema</taxon>
    </lineage>
</organism>
<dbReference type="CDD" id="cd06257">
    <property type="entry name" value="DnaJ"/>
    <property type="match status" value="1"/>
</dbReference>
<dbReference type="PROSITE" id="PS50076">
    <property type="entry name" value="DNAJ_2"/>
    <property type="match status" value="1"/>
</dbReference>
<dbReference type="InterPro" id="IPR036869">
    <property type="entry name" value="J_dom_sf"/>
</dbReference>
<protein>
    <recommendedName>
        <fullName evidence="1">J domain-containing protein</fullName>
    </recommendedName>
</protein>
<dbReference type="AlphaFoldDB" id="M2AR65"/>
<sequence length="258" mass="30377">MKYFTKKMTLEEVKAAYRKAAMQLHPDRGGSTEAMQELNSEFEIAFALAQRLQFTEKGDNTTETAGNYRRQFYTANGWQGERYDRNLTTKDIAKLIREYVKNAHPTYRFSITSDINSITIALTEYPVELTNSDLMLNYYHTDYHKRWSYVPSKGNIETDSMTQSDIEEWINYQVETANCEKRFSKSDTWINPIIYEVLQDVKNFMNSYNYDDTDSMTDYFDRNFYDYMEIGRDGKPAKLVERTARASKKEKEAERLTA</sequence>
<reference evidence="2 3" key="1">
    <citation type="submission" date="2012-01" db="EMBL/GenBank/DDBJ databases">
        <title>The Genome Sequence of Treponema denticola SP33.</title>
        <authorList>
            <consortium name="The Broad Institute Genome Sequencing Platform"/>
            <person name="Earl A."/>
            <person name="Ward D."/>
            <person name="Feldgarden M."/>
            <person name="Gevers D."/>
            <person name="Blanton J.M."/>
            <person name="Fenno C.J."/>
            <person name="Baranova O.V."/>
            <person name="Mathney J."/>
            <person name="Dewhirst F.E."/>
            <person name="Izard J."/>
            <person name="Young S.K."/>
            <person name="Zeng Q."/>
            <person name="Gargeya S."/>
            <person name="Fitzgerald M."/>
            <person name="Haas B."/>
            <person name="Abouelleil A."/>
            <person name="Alvarado L."/>
            <person name="Arachchi H.M."/>
            <person name="Berlin A."/>
            <person name="Chapman S.B."/>
            <person name="Gearin G."/>
            <person name="Goldberg J."/>
            <person name="Griggs A."/>
            <person name="Gujja S."/>
            <person name="Hansen M."/>
            <person name="Heiman D."/>
            <person name="Howarth C."/>
            <person name="Larimer J."/>
            <person name="Lui A."/>
            <person name="MacDonald P.J.P."/>
            <person name="McCowen C."/>
            <person name="Montmayeur A."/>
            <person name="Murphy C."/>
            <person name="Neiman D."/>
            <person name="Pearson M."/>
            <person name="Priest M."/>
            <person name="Roberts A."/>
            <person name="Saif S."/>
            <person name="Shea T."/>
            <person name="Sisk P."/>
            <person name="Stolte C."/>
            <person name="Sykes S."/>
            <person name="Wortman J."/>
            <person name="Nusbaum C."/>
            <person name="Birren B."/>
        </authorList>
    </citation>
    <scope>NUCLEOTIDE SEQUENCE [LARGE SCALE GENOMIC DNA]</scope>
    <source>
        <strain evidence="2 3">SP33</strain>
    </source>
</reference>
<proteinExistence type="predicted"/>